<evidence type="ECO:0000313" key="5">
    <source>
        <dbReference type="Proteomes" id="UP000254802"/>
    </source>
</evidence>
<evidence type="ECO:0000313" key="6">
    <source>
        <dbReference type="Proteomes" id="UP000315164"/>
    </source>
</evidence>
<dbReference type="GeneID" id="67367976"/>
<evidence type="ECO:0000313" key="4">
    <source>
        <dbReference type="EMBL" id="TRB75261.1"/>
    </source>
</evidence>
<feature type="transmembrane region" description="Helical" evidence="1">
    <location>
        <begin position="118"/>
        <end position="135"/>
    </location>
</feature>
<dbReference type="OrthoDB" id="6629833at2"/>
<proteinExistence type="predicted"/>
<protein>
    <submittedName>
        <fullName evidence="4">Uncharacterized protein</fullName>
    </submittedName>
</protein>
<organism evidence="4 6">
    <name type="scientific">Mannheimia haemolytica</name>
    <name type="common">Pasteurella haemolytica</name>
    <dbReference type="NCBI Taxonomy" id="75985"/>
    <lineage>
        <taxon>Bacteria</taxon>
        <taxon>Pseudomonadati</taxon>
        <taxon>Pseudomonadota</taxon>
        <taxon>Gammaproteobacteria</taxon>
        <taxon>Pasteurellales</taxon>
        <taxon>Pasteurellaceae</taxon>
        <taxon>Mannheimia</taxon>
    </lineage>
</organism>
<dbReference type="KEGG" id="mhaq:WC39_01760"/>
<dbReference type="RefSeq" id="WP_006248553.1">
    <property type="nucleotide sequence ID" value="NZ_CP011098.1"/>
</dbReference>
<feature type="transmembrane region" description="Helical" evidence="1">
    <location>
        <begin position="89"/>
        <end position="112"/>
    </location>
</feature>
<reference evidence="6 7" key="2">
    <citation type="journal article" date="2019" name="Vet. Microbiol.">
        <title>Genetic characterization of susceptible and multi-drug resistant Mannheimia haemolytica isolated from high-risk stocker calves prior to and after antimicrobial metaphylaxis.</title>
        <authorList>
            <person name="Snyder E.R."/>
            <person name="Alvarez-Narvaez S."/>
            <person name="Credille B.C."/>
        </authorList>
    </citation>
    <scope>NUCLEOTIDE SEQUENCE [LARGE SCALE GENOMIC DNA]</scope>
    <source>
        <strain evidence="4 6">UGA-R5-128-1</strain>
        <strain evidence="3 7">UGA-R7-163-1</strain>
    </source>
</reference>
<reference evidence="2 5" key="1">
    <citation type="submission" date="2018-06" db="EMBL/GenBank/DDBJ databases">
        <authorList>
            <consortium name="Pathogen Informatics"/>
            <person name="Doyle S."/>
        </authorList>
    </citation>
    <scope>NUCLEOTIDE SEQUENCE [LARGE SCALE GENOMIC DNA]</scope>
    <source>
        <strain evidence="2 5">NCTC10638</strain>
    </source>
</reference>
<feature type="transmembrane region" description="Helical" evidence="1">
    <location>
        <begin position="55"/>
        <end position="77"/>
    </location>
</feature>
<dbReference type="Proteomes" id="UP000315164">
    <property type="component" value="Unassembled WGS sequence"/>
</dbReference>
<dbReference type="EMBL" id="UGPN01000002">
    <property type="protein sequence ID" value="STY59209.1"/>
    <property type="molecule type" value="Genomic_DNA"/>
</dbReference>
<feature type="transmembrane region" description="Helical" evidence="1">
    <location>
        <begin position="156"/>
        <end position="177"/>
    </location>
</feature>
<evidence type="ECO:0000313" key="7">
    <source>
        <dbReference type="Proteomes" id="UP000318394"/>
    </source>
</evidence>
<keyword evidence="1" id="KW-1133">Transmembrane helix</keyword>
<dbReference type="KEGG" id="mhay:VK67_01765"/>
<gene>
    <name evidence="4" type="ORF">FEA53_05580</name>
    <name evidence="3" type="ORF">FEB89_05645</name>
    <name evidence="2" type="ORF">NCTC10638_00357</name>
</gene>
<keyword evidence="1" id="KW-0472">Membrane</keyword>
<accession>A0A248ZWQ2</accession>
<dbReference type="EMBL" id="VAJI01000008">
    <property type="protein sequence ID" value="TRB38227.1"/>
    <property type="molecule type" value="Genomic_DNA"/>
</dbReference>
<keyword evidence="1" id="KW-0812">Transmembrane</keyword>
<dbReference type="AlphaFoldDB" id="A0A248ZWQ2"/>
<evidence type="ECO:0000313" key="3">
    <source>
        <dbReference type="EMBL" id="TRB38227.1"/>
    </source>
</evidence>
<evidence type="ECO:0000313" key="2">
    <source>
        <dbReference type="EMBL" id="STY59209.1"/>
    </source>
</evidence>
<dbReference type="Proteomes" id="UP000254802">
    <property type="component" value="Unassembled WGS sequence"/>
</dbReference>
<sequence length="247" mass="28944">MLNKHINKIINSSFSLAFFTLTSFATAYCYGWGQAIFHGYPWWHVEIGNASMARSLAYVFGTSVILFLCYALGYSLLNKVFQLHYFRNLGWLRVIVLVSVFTVPVILTFYLFTGIVPIYISFIYIFVSGVSVFFFRKRWNNTKFDLDFRKMLLGGSFALFNIFIFLYFSLLSLHIGYLRAGLRTTYDYIEIENQKYYILSTNSDNGYIMGTKIRGNQSFLFFNRDTHQYYHVHIEQCTDSRLCKVIV</sequence>
<dbReference type="EMBL" id="VAJB01000008">
    <property type="protein sequence ID" value="TRB75261.1"/>
    <property type="molecule type" value="Genomic_DNA"/>
</dbReference>
<keyword evidence="7" id="KW-1185">Reference proteome</keyword>
<dbReference type="STRING" id="75985.WC39_01760"/>
<evidence type="ECO:0000256" key="1">
    <source>
        <dbReference type="SAM" id="Phobius"/>
    </source>
</evidence>
<dbReference type="Proteomes" id="UP000318394">
    <property type="component" value="Unassembled WGS sequence"/>
</dbReference>
<name>A0A248ZWQ2_MANHA</name>